<comment type="caution">
    <text evidence="5">The sequence shown here is derived from an EMBL/GenBank/DDBJ whole genome shotgun (WGS) entry which is preliminary data.</text>
</comment>
<evidence type="ECO:0000313" key="6">
    <source>
        <dbReference type="Proteomes" id="UP001620520"/>
    </source>
</evidence>
<keyword evidence="3 4" id="KW-0326">Glycosidase</keyword>
<dbReference type="EMBL" id="JBIYEW010000003">
    <property type="protein sequence ID" value="MFK4639485.1"/>
    <property type="molecule type" value="Genomic_DNA"/>
</dbReference>
<evidence type="ECO:0000256" key="4">
    <source>
        <dbReference type="RuleBase" id="RU361187"/>
    </source>
</evidence>
<evidence type="ECO:0000256" key="1">
    <source>
        <dbReference type="ARBA" id="ARBA00009865"/>
    </source>
</evidence>
<dbReference type="SUPFAM" id="SSF75005">
    <property type="entry name" value="Arabinanase/levansucrase/invertase"/>
    <property type="match status" value="1"/>
</dbReference>
<evidence type="ECO:0000256" key="2">
    <source>
        <dbReference type="ARBA" id="ARBA00022801"/>
    </source>
</evidence>
<dbReference type="InterPro" id="IPR023296">
    <property type="entry name" value="Glyco_hydro_beta-prop_sf"/>
</dbReference>
<comment type="similarity">
    <text evidence="1 4">Belongs to the glycosyl hydrolase 43 family.</text>
</comment>
<dbReference type="Pfam" id="PF04616">
    <property type="entry name" value="Glyco_hydro_43"/>
    <property type="match status" value="1"/>
</dbReference>
<dbReference type="CDD" id="cd18826">
    <property type="entry name" value="GH43_CtGH43-like"/>
    <property type="match status" value="1"/>
</dbReference>
<keyword evidence="2 4" id="KW-0378">Hydrolase</keyword>
<dbReference type="Gene3D" id="2.115.10.20">
    <property type="entry name" value="Glycosyl hydrolase domain, family 43"/>
    <property type="match status" value="1"/>
</dbReference>
<accession>A0ABW8N7D1</accession>
<gene>
    <name evidence="5" type="ORF">ABIA52_002374</name>
</gene>
<name>A0ABW8N7D1_9MICC</name>
<dbReference type="PANTHER" id="PTHR22925">
    <property type="entry name" value="GLYCOSYL HYDROLASE 43 FAMILY MEMBER"/>
    <property type="match status" value="1"/>
</dbReference>
<proteinExistence type="inferred from homology"/>
<evidence type="ECO:0008006" key="7">
    <source>
        <dbReference type="Google" id="ProtNLM"/>
    </source>
</evidence>
<sequence>MTHSIRPGEIMLDAQGNRIHIHGGSILTADGRYYWYGEDKSQSTPASGRWHSGVRAYRSADLLTWHDLGTIIPAEPDAPDSPLHPEAMMDRPHIIRHPTTGNFVCWMKVMHADGKQRSWVYQAERFEGPYRLVRPGFEPLGMSAGDFDLVVDPETGRGYYFFERVHSELICADLTEDLTDVTGTFSSHFPHPHPPFVREAPTYFRHDGRHYLITSGTSWYFPNRSEIAVADDYHGPWTVLGDPHRNDTTGTSFHSQISSVLTLRNGRHIALADRWLPDMPDDVIRRSWEATEAQFTGGTPDPEIDAFVQAGAPDTSSARHVWLEVRFEDGRPVIDWQDAWNPEVEDR</sequence>
<keyword evidence="6" id="KW-1185">Reference proteome</keyword>
<dbReference type="Proteomes" id="UP001620520">
    <property type="component" value="Unassembled WGS sequence"/>
</dbReference>
<evidence type="ECO:0000256" key="3">
    <source>
        <dbReference type="ARBA" id="ARBA00023295"/>
    </source>
</evidence>
<dbReference type="PANTHER" id="PTHR22925:SF3">
    <property type="entry name" value="GLYCOSYL HYDROLASE FAMILY PROTEIN 43"/>
    <property type="match status" value="1"/>
</dbReference>
<dbReference type="InterPro" id="IPR006710">
    <property type="entry name" value="Glyco_hydro_43"/>
</dbReference>
<reference evidence="5 6" key="1">
    <citation type="submission" date="2024-10" db="EMBL/GenBank/DDBJ databases">
        <title>Novel secondary metabolite-producing bacteria for plant disease control.</title>
        <authorList>
            <person name="Chevrette M."/>
        </authorList>
    </citation>
    <scope>NUCLEOTIDE SEQUENCE [LARGE SCALE GENOMIC DNA]</scope>
    <source>
        <strain evidence="5 6">J30 TE3557</strain>
    </source>
</reference>
<evidence type="ECO:0000313" key="5">
    <source>
        <dbReference type="EMBL" id="MFK4639485.1"/>
    </source>
</evidence>
<dbReference type="RefSeq" id="WP_404594551.1">
    <property type="nucleotide sequence ID" value="NZ_JBIYEW010000003.1"/>
</dbReference>
<organism evidence="5 6">
    <name type="scientific">Paenarthrobacter histidinolovorans</name>
    <dbReference type="NCBI Taxonomy" id="43664"/>
    <lineage>
        <taxon>Bacteria</taxon>
        <taxon>Bacillati</taxon>
        <taxon>Actinomycetota</taxon>
        <taxon>Actinomycetes</taxon>
        <taxon>Micrococcales</taxon>
        <taxon>Micrococcaceae</taxon>
        <taxon>Paenarthrobacter</taxon>
    </lineage>
</organism>
<protein>
    <recommendedName>
        <fullName evidence="7">Glycosyl hydrolases family 43</fullName>
    </recommendedName>
</protein>